<comment type="caution">
    <text evidence="1">The sequence shown here is derived from an EMBL/GenBank/DDBJ whole genome shotgun (WGS) entry which is preliminary data.</text>
</comment>
<dbReference type="Proteomes" id="UP001078443">
    <property type="component" value="Unassembled WGS sequence"/>
</dbReference>
<dbReference type="RefSeq" id="WP_268039290.1">
    <property type="nucleotide sequence ID" value="NZ_JAPQER010000001.1"/>
</dbReference>
<evidence type="ECO:0000313" key="2">
    <source>
        <dbReference type="Proteomes" id="UP001078443"/>
    </source>
</evidence>
<evidence type="ECO:0000313" key="1">
    <source>
        <dbReference type="EMBL" id="MCY6483024.1"/>
    </source>
</evidence>
<reference evidence="1" key="1">
    <citation type="submission" date="2022-12" db="EMBL/GenBank/DDBJ databases">
        <authorList>
            <person name="Wang J."/>
        </authorList>
    </citation>
    <scope>NUCLEOTIDE SEQUENCE</scope>
    <source>
        <strain evidence="1">HY-45-18</strain>
    </source>
</reference>
<name>A0ABT4CVM5_9CLOT</name>
<dbReference type="EMBL" id="JAPQER010000001">
    <property type="protein sequence ID" value="MCY6483024.1"/>
    <property type="molecule type" value="Genomic_DNA"/>
</dbReference>
<evidence type="ECO:0008006" key="3">
    <source>
        <dbReference type="Google" id="ProtNLM"/>
    </source>
</evidence>
<protein>
    <recommendedName>
        <fullName evidence="3">DUF1934 domain-containing protein</fullName>
    </recommendedName>
</protein>
<gene>
    <name evidence="1" type="ORF">OW763_01480</name>
</gene>
<accession>A0ABT4CVM5</accession>
<sequence length="108" mass="12464">MKKNGSSKTIEILGKKIEINKVYESKGETYVTITTREDVLLSKIYMIMDGKKVELQKTILSKKNKELDKTTSHTRTLRFIGTGKELNLQIKGLRYKKIYNEVIDIPVN</sequence>
<keyword evidence="2" id="KW-1185">Reference proteome</keyword>
<proteinExistence type="predicted"/>
<organism evidence="1 2">
    <name type="scientific">Clostridium aestuarii</name>
    <dbReference type="NCBI Taxonomy" id="338193"/>
    <lineage>
        <taxon>Bacteria</taxon>
        <taxon>Bacillati</taxon>
        <taxon>Bacillota</taxon>
        <taxon>Clostridia</taxon>
        <taxon>Eubacteriales</taxon>
        <taxon>Clostridiaceae</taxon>
        <taxon>Clostridium</taxon>
    </lineage>
</organism>